<dbReference type="SUPFAM" id="SSF52540">
    <property type="entry name" value="P-loop containing nucleoside triphosphate hydrolases"/>
    <property type="match status" value="1"/>
</dbReference>
<name>A0AAF0ER56_9BASI</name>
<dbReference type="GO" id="GO:0003723">
    <property type="term" value="F:RNA binding"/>
    <property type="evidence" value="ECO:0007669"/>
    <property type="project" value="TreeGrafter"/>
</dbReference>
<feature type="region of interest" description="Disordered" evidence="6">
    <location>
        <begin position="274"/>
        <end position="297"/>
    </location>
</feature>
<evidence type="ECO:0000256" key="4">
    <source>
        <dbReference type="ARBA" id="ARBA00022806"/>
    </source>
</evidence>
<reference evidence="8" key="1">
    <citation type="submission" date="2023-03" db="EMBL/GenBank/DDBJ databases">
        <title>Mating type loci evolution in Malassezia.</title>
        <authorList>
            <person name="Coelho M.A."/>
        </authorList>
    </citation>
    <scope>NUCLEOTIDE SEQUENCE</scope>
    <source>
        <strain evidence="8">CBS 11721</strain>
    </source>
</reference>
<dbReference type="InterPro" id="IPR027417">
    <property type="entry name" value="P-loop_NTPase"/>
</dbReference>
<evidence type="ECO:0000313" key="9">
    <source>
        <dbReference type="Proteomes" id="UP001219933"/>
    </source>
</evidence>
<evidence type="ECO:0000256" key="1">
    <source>
        <dbReference type="ARBA" id="ARBA00012552"/>
    </source>
</evidence>
<keyword evidence="5" id="KW-0067">ATP-binding</keyword>
<dbReference type="Proteomes" id="UP001219933">
    <property type="component" value="Chromosome 1"/>
</dbReference>
<evidence type="ECO:0000256" key="3">
    <source>
        <dbReference type="ARBA" id="ARBA00022801"/>
    </source>
</evidence>
<accession>A0AAF0ER56</accession>
<feature type="domain" description="Helicase ATP-binding" evidence="7">
    <location>
        <begin position="96"/>
        <end position="350"/>
    </location>
</feature>
<dbReference type="InterPro" id="IPR014001">
    <property type="entry name" value="Helicase_ATP-bd"/>
</dbReference>
<dbReference type="PANTHER" id="PTHR47963:SF8">
    <property type="entry name" value="ATP-DEPENDENT RNA HELICASE DEAD"/>
    <property type="match status" value="1"/>
</dbReference>
<keyword evidence="9" id="KW-1185">Reference proteome</keyword>
<dbReference type="Gene3D" id="3.40.50.300">
    <property type="entry name" value="P-loop containing nucleotide triphosphate hydrolases"/>
    <property type="match status" value="1"/>
</dbReference>
<evidence type="ECO:0000256" key="6">
    <source>
        <dbReference type="SAM" id="MobiDB-lite"/>
    </source>
</evidence>
<gene>
    <name evidence="8" type="ORF">MCUN1_000343</name>
</gene>
<dbReference type="AlphaFoldDB" id="A0AAF0ER56"/>
<sequence length="566" mass="60705">MFNRLCTRRVASVFAGRAVPVRVHARVATACVRPYVSHTSPQATEDAVSTHAAAPPSPGGGRHAFARLGIPQNLCTQLSRTLPYIKEPTHAQAELIPAILAPNDVILRAHTGSGKSFAVLLALLAKPRIIFRSGNAGVSALVVVPSNELAAQYLDWARTLIPASVVDSLDTVVQVVVRGEPLDEQAARLRGKPPHIVIGTPTRLLELLALDDGSKILGIGTLRTLVYDETDALLQLPGRFPTMRERWRHDVHRAPGLDLLNRIMQVRPTFSGGDAYAPAGLERGNRKGDEARPPEHVRRVQYKGAEKSRLAPALPRSPKSPPLQLVCTSATANSVLRHFLGARTGWLRVMLRETRMTSKWLDMTGLSAGRNAGILPKEITHSCLVVDEKAPGVPEVRNMCTASGTPTHGPPEHQVDVALLEGLAYAFALQGVRRGLALIPARWSLARTIDALRELGVPACAVGAPSSEPVLFVLQDTSARGLDMVLDHVFIVGAAAVRDAVHYTHLAGRVSRIGPHSSGADRPAGHVVTLVRGVGPDAVGKASSAEIKMARIYDRLGVAPQPIQLQ</sequence>
<protein>
    <recommendedName>
        <fullName evidence="1">RNA helicase</fullName>
        <ecNumber evidence="1">3.6.4.13</ecNumber>
    </recommendedName>
</protein>
<dbReference type="SMART" id="SM00487">
    <property type="entry name" value="DEXDc"/>
    <property type="match status" value="1"/>
</dbReference>
<evidence type="ECO:0000256" key="2">
    <source>
        <dbReference type="ARBA" id="ARBA00022741"/>
    </source>
</evidence>
<dbReference type="PROSITE" id="PS51192">
    <property type="entry name" value="HELICASE_ATP_BIND_1"/>
    <property type="match status" value="1"/>
</dbReference>
<keyword evidence="3" id="KW-0378">Hydrolase</keyword>
<dbReference type="InterPro" id="IPR011545">
    <property type="entry name" value="DEAD/DEAH_box_helicase_dom"/>
</dbReference>
<organism evidence="8 9">
    <name type="scientific">Malassezia cuniculi</name>
    <dbReference type="NCBI Taxonomy" id="948313"/>
    <lineage>
        <taxon>Eukaryota</taxon>
        <taxon>Fungi</taxon>
        <taxon>Dikarya</taxon>
        <taxon>Basidiomycota</taxon>
        <taxon>Ustilaginomycotina</taxon>
        <taxon>Malasseziomycetes</taxon>
        <taxon>Malasseziales</taxon>
        <taxon>Malasseziaceae</taxon>
        <taxon>Malassezia</taxon>
    </lineage>
</organism>
<keyword evidence="4" id="KW-0347">Helicase</keyword>
<dbReference type="GO" id="GO:0005524">
    <property type="term" value="F:ATP binding"/>
    <property type="evidence" value="ECO:0007669"/>
    <property type="project" value="UniProtKB-KW"/>
</dbReference>
<dbReference type="EMBL" id="CP119877">
    <property type="protein sequence ID" value="WFD33530.1"/>
    <property type="molecule type" value="Genomic_DNA"/>
</dbReference>
<dbReference type="InterPro" id="IPR050547">
    <property type="entry name" value="DEAD_box_RNA_helicases"/>
</dbReference>
<feature type="compositionally biased region" description="Basic and acidic residues" evidence="6">
    <location>
        <begin position="283"/>
        <end position="297"/>
    </location>
</feature>
<proteinExistence type="predicted"/>
<dbReference type="PANTHER" id="PTHR47963">
    <property type="entry name" value="DEAD-BOX ATP-DEPENDENT RNA HELICASE 47, MITOCHONDRIAL"/>
    <property type="match status" value="1"/>
</dbReference>
<evidence type="ECO:0000256" key="5">
    <source>
        <dbReference type="ARBA" id="ARBA00022840"/>
    </source>
</evidence>
<dbReference type="GO" id="GO:0016787">
    <property type="term" value="F:hydrolase activity"/>
    <property type="evidence" value="ECO:0007669"/>
    <property type="project" value="UniProtKB-KW"/>
</dbReference>
<evidence type="ECO:0000313" key="8">
    <source>
        <dbReference type="EMBL" id="WFD33530.1"/>
    </source>
</evidence>
<dbReference type="GO" id="GO:0003724">
    <property type="term" value="F:RNA helicase activity"/>
    <property type="evidence" value="ECO:0007669"/>
    <property type="project" value="UniProtKB-EC"/>
</dbReference>
<keyword evidence="2" id="KW-0547">Nucleotide-binding</keyword>
<dbReference type="EC" id="3.6.4.13" evidence="1"/>
<dbReference type="Pfam" id="PF00270">
    <property type="entry name" value="DEAD"/>
    <property type="match status" value="1"/>
</dbReference>
<evidence type="ECO:0000259" key="7">
    <source>
        <dbReference type="PROSITE" id="PS51192"/>
    </source>
</evidence>